<keyword evidence="6 11" id="KW-0798">TonB box</keyword>
<evidence type="ECO:0000256" key="10">
    <source>
        <dbReference type="PROSITE-ProRule" id="PRU01360"/>
    </source>
</evidence>
<dbReference type="GO" id="GO:0009279">
    <property type="term" value="C:cell outer membrane"/>
    <property type="evidence" value="ECO:0007669"/>
    <property type="project" value="UniProtKB-SubCell"/>
</dbReference>
<evidence type="ECO:0000256" key="12">
    <source>
        <dbReference type="SAM" id="SignalP"/>
    </source>
</evidence>
<protein>
    <recommendedName>
        <fullName evidence="17">TonB-dependent receptor</fullName>
    </recommendedName>
</protein>
<dbReference type="RefSeq" id="WP_376803864.1">
    <property type="nucleotide sequence ID" value="NZ_LWDL01000025.1"/>
</dbReference>
<proteinExistence type="inferred from homology"/>
<keyword evidence="9 10" id="KW-0998">Cell outer membrane</keyword>
<dbReference type="GO" id="GO:0015344">
    <property type="term" value="F:siderophore uptake transmembrane transporter activity"/>
    <property type="evidence" value="ECO:0007669"/>
    <property type="project" value="TreeGrafter"/>
</dbReference>
<reference evidence="15 16" key="1">
    <citation type="journal article" date="2017" name="Water Res.">
        <title>Comammox in drinking water systems.</title>
        <authorList>
            <person name="Wang Y."/>
            <person name="Ma L."/>
            <person name="Mao Y."/>
            <person name="Jiang X."/>
            <person name="Xia Y."/>
            <person name="Yu K."/>
            <person name="Li B."/>
            <person name="Zhang T."/>
        </authorList>
    </citation>
    <scope>NUCLEOTIDE SEQUENCE [LARGE SCALE GENOMIC DNA]</scope>
    <source>
        <strain evidence="15">SG_bin8</strain>
    </source>
</reference>
<sequence length="655" mass="70889">MCRSVARRHAGFFGVFTLLLSTSLATSAAQAQSLPATVNVPVVVITAERNETDIQRVGSAITIVSGEDIARRNPTSLVDVLREVPGVDITETGGPGATTSVRLRGANTGQTLVLIDGIRVNDPSGVGGEFDFSNLVPAAVERIEVLRGPQSALYGSDAIGGVINIITKRGRETPEAALQIEGGRYGTINGSGAVSGAVGPWSYALSGGAQRSDGFSRFGSRIPGLEAQFGPFERDGFDRFGGYGRFGYDARQGFRLDFGALTTTLNSAYDASFGRFPDTPSNARQRLHQVYGKGELDMFDGALTHSLTVYANRTDRAFNDVGFDDTGGGRTTFFTTSRFVGDRLGVEYQARLKLAQFGSLIAGAKTEREESSGSTQDFLPLQGAIIPSPPGGQTTNAVFGLWQIPVDDRLNISVGGRLDDVTGIGSFVTWRTTAAYFITETGTKFRASAGTGAKAPSLFQRLDPTFGNTRLSPETSFSFDGGVDQALLDGRVNLSVTGFSNEFENLIDFDFATNRFINIARARTNGVELGFDAEIIDRYLRLKVAYTYLSAIDAQTKLTLARRPGDVARFSIIIKPTEELTIEPSFLVVSQRFNSPGESDRLAPYVRLDLRADYQIDRHWNFYVRGDNITNRRYEEALNFAVTGAAFYAGLKGKW</sequence>
<comment type="subcellular location">
    <subcellularLocation>
        <location evidence="1 10">Cell outer membrane</location>
        <topology evidence="1 10">Multi-pass membrane protein</topology>
    </subcellularLocation>
</comment>
<evidence type="ECO:0000259" key="14">
    <source>
        <dbReference type="Pfam" id="PF07715"/>
    </source>
</evidence>
<evidence type="ECO:0000256" key="4">
    <source>
        <dbReference type="ARBA" id="ARBA00022692"/>
    </source>
</evidence>
<dbReference type="EMBL" id="LWDL01000025">
    <property type="protein sequence ID" value="OQW50673.1"/>
    <property type="molecule type" value="Genomic_DNA"/>
</dbReference>
<dbReference type="InterPro" id="IPR012910">
    <property type="entry name" value="Plug_dom"/>
</dbReference>
<dbReference type="Gene3D" id="2.170.130.10">
    <property type="entry name" value="TonB-dependent receptor, plug domain"/>
    <property type="match status" value="1"/>
</dbReference>
<evidence type="ECO:0000256" key="6">
    <source>
        <dbReference type="ARBA" id="ARBA00023077"/>
    </source>
</evidence>
<dbReference type="Pfam" id="PF07715">
    <property type="entry name" value="Plug"/>
    <property type="match status" value="1"/>
</dbReference>
<feature type="signal peptide" evidence="12">
    <location>
        <begin position="1"/>
        <end position="31"/>
    </location>
</feature>
<evidence type="ECO:0000259" key="13">
    <source>
        <dbReference type="Pfam" id="PF00593"/>
    </source>
</evidence>
<dbReference type="PANTHER" id="PTHR30069:SF29">
    <property type="entry name" value="HEMOGLOBIN AND HEMOGLOBIN-HAPTOGLOBIN-BINDING PROTEIN 1-RELATED"/>
    <property type="match status" value="1"/>
</dbReference>
<dbReference type="STRING" id="1827387.A4S15_13590"/>
<evidence type="ECO:0000256" key="1">
    <source>
        <dbReference type="ARBA" id="ARBA00004571"/>
    </source>
</evidence>
<feature type="domain" description="TonB-dependent receptor plug" evidence="14">
    <location>
        <begin position="54"/>
        <end position="162"/>
    </location>
</feature>
<evidence type="ECO:0000313" key="16">
    <source>
        <dbReference type="Proteomes" id="UP000192872"/>
    </source>
</evidence>
<dbReference type="PANTHER" id="PTHR30069">
    <property type="entry name" value="TONB-DEPENDENT OUTER MEMBRANE RECEPTOR"/>
    <property type="match status" value="1"/>
</dbReference>
<dbReference type="Proteomes" id="UP000192872">
    <property type="component" value="Unassembled WGS sequence"/>
</dbReference>
<evidence type="ECO:0000256" key="11">
    <source>
        <dbReference type="RuleBase" id="RU003357"/>
    </source>
</evidence>
<dbReference type="InterPro" id="IPR036942">
    <property type="entry name" value="Beta-barrel_TonB_sf"/>
</dbReference>
<keyword evidence="4 10" id="KW-0812">Transmembrane</keyword>
<dbReference type="CDD" id="cd01347">
    <property type="entry name" value="ligand_gated_channel"/>
    <property type="match status" value="1"/>
</dbReference>
<evidence type="ECO:0000256" key="5">
    <source>
        <dbReference type="ARBA" id="ARBA00022729"/>
    </source>
</evidence>
<feature type="chain" id="PRO_5012032159" description="TonB-dependent receptor" evidence="12">
    <location>
        <begin position="32"/>
        <end position="655"/>
    </location>
</feature>
<dbReference type="PROSITE" id="PS52016">
    <property type="entry name" value="TONB_DEPENDENT_REC_3"/>
    <property type="match status" value="1"/>
</dbReference>
<dbReference type="AlphaFoldDB" id="A0A1W9HTB8"/>
<evidence type="ECO:0000256" key="3">
    <source>
        <dbReference type="ARBA" id="ARBA00022452"/>
    </source>
</evidence>
<dbReference type="Pfam" id="PF00593">
    <property type="entry name" value="TonB_dep_Rec_b-barrel"/>
    <property type="match status" value="1"/>
</dbReference>
<organism evidence="15 16">
    <name type="scientific">Candidatus Raskinella chloraquaticus</name>
    <dbReference type="NCBI Taxonomy" id="1951219"/>
    <lineage>
        <taxon>Bacteria</taxon>
        <taxon>Pseudomonadati</taxon>
        <taxon>Pseudomonadota</taxon>
        <taxon>Alphaproteobacteria</taxon>
        <taxon>Hyphomicrobiales</taxon>
        <taxon>Phreatobacteraceae</taxon>
        <taxon>Candidatus Raskinella</taxon>
    </lineage>
</organism>
<accession>A0A1W9HTB8</accession>
<comment type="caution">
    <text evidence="15">The sequence shown here is derived from an EMBL/GenBank/DDBJ whole genome shotgun (WGS) entry which is preliminary data.</text>
</comment>
<keyword evidence="3 10" id="KW-1134">Transmembrane beta strand</keyword>
<keyword evidence="2 10" id="KW-0813">Transport</keyword>
<keyword evidence="7 10" id="KW-0472">Membrane</keyword>
<dbReference type="GO" id="GO:0044718">
    <property type="term" value="P:siderophore transmembrane transport"/>
    <property type="evidence" value="ECO:0007669"/>
    <property type="project" value="TreeGrafter"/>
</dbReference>
<evidence type="ECO:0000313" key="15">
    <source>
        <dbReference type="EMBL" id="OQW50673.1"/>
    </source>
</evidence>
<evidence type="ECO:0008006" key="17">
    <source>
        <dbReference type="Google" id="ProtNLM"/>
    </source>
</evidence>
<evidence type="ECO:0000256" key="9">
    <source>
        <dbReference type="ARBA" id="ARBA00023237"/>
    </source>
</evidence>
<keyword evidence="5 12" id="KW-0732">Signal</keyword>
<dbReference type="InterPro" id="IPR037066">
    <property type="entry name" value="Plug_dom_sf"/>
</dbReference>
<dbReference type="SUPFAM" id="SSF56935">
    <property type="entry name" value="Porins"/>
    <property type="match status" value="1"/>
</dbReference>
<feature type="domain" description="TonB-dependent receptor-like beta-barrel" evidence="13">
    <location>
        <begin position="237"/>
        <end position="629"/>
    </location>
</feature>
<evidence type="ECO:0000256" key="2">
    <source>
        <dbReference type="ARBA" id="ARBA00022448"/>
    </source>
</evidence>
<evidence type="ECO:0000256" key="7">
    <source>
        <dbReference type="ARBA" id="ARBA00023136"/>
    </source>
</evidence>
<dbReference type="InterPro" id="IPR039426">
    <property type="entry name" value="TonB-dep_rcpt-like"/>
</dbReference>
<comment type="similarity">
    <text evidence="10 11">Belongs to the TonB-dependent receptor family.</text>
</comment>
<dbReference type="Gene3D" id="2.40.170.20">
    <property type="entry name" value="TonB-dependent receptor, beta-barrel domain"/>
    <property type="match status" value="1"/>
</dbReference>
<keyword evidence="8" id="KW-0675">Receptor</keyword>
<name>A0A1W9HTB8_9HYPH</name>
<gene>
    <name evidence="15" type="ORF">A4S15_13590</name>
</gene>
<dbReference type="InterPro" id="IPR000531">
    <property type="entry name" value="Beta-barrel_TonB"/>
</dbReference>
<evidence type="ECO:0000256" key="8">
    <source>
        <dbReference type="ARBA" id="ARBA00023170"/>
    </source>
</evidence>